<accession>A0A6C8H3T0</accession>
<name>A0A6C8H3T0_SALET</name>
<evidence type="ECO:0000313" key="2">
    <source>
        <dbReference type="Proteomes" id="UP000003915"/>
    </source>
</evidence>
<protein>
    <submittedName>
        <fullName evidence="1">Uncharacterized protein</fullName>
    </submittedName>
</protein>
<sequence length="36" mass="3970">MADYPVSCPRQSVEKTRIIMLPLALGEDIHCAIAAR</sequence>
<organism evidence="1 2">
    <name type="scientific">Salmonella enterica subsp. enterica serovar Uganda str. R8-3404</name>
    <dbReference type="NCBI Taxonomy" id="913083"/>
    <lineage>
        <taxon>Bacteria</taxon>
        <taxon>Pseudomonadati</taxon>
        <taxon>Pseudomonadota</taxon>
        <taxon>Gammaproteobacteria</taxon>
        <taxon>Enterobacterales</taxon>
        <taxon>Enterobacteriaceae</taxon>
        <taxon>Salmonella</taxon>
    </lineage>
</organism>
<gene>
    <name evidence="1" type="ORF">LTSEUGA_1743</name>
</gene>
<dbReference type="EMBL" id="AFCV01000460">
    <property type="protein sequence ID" value="EHC93321.1"/>
    <property type="molecule type" value="Genomic_DNA"/>
</dbReference>
<proteinExistence type="predicted"/>
<reference evidence="1 2" key="1">
    <citation type="journal article" date="2011" name="BMC Genomics">
        <title>Genome sequencing reveals diversification of virulence factor content and possible host adaptation in distinct subpopulations of Salmonella enterica.</title>
        <authorList>
            <person name="den Bakker H.C."/>
            <person name="Moreno Switt A.I."/>
            <person name="Govoni G."/>
            <person name="Cummings C.A."/>
            <person name="Ranieri M.L."/>
            <person name="Degoricija L."/>
            <person name="Hoelzer K."/>
            <person name="Rodriguez-Rivera L.D."/>
            <person name="Brown S."/>
            <person name="Bolchacova E."/>
            <person name="Furtado M.R."/>
            <person name="Wiedmann M."/>
        </authorList>
    </citation>
    <scope>NUCLEOTIDE SEQUENCE [LARGE SCALE GENOMIC DNA]</scope>
    <source>
        <strain evidence="1 2">R8-3404</strain>
    </source>
</reference>
<dbReference type="AlphaFoldDB" id="A0A6C8H3T0"/>
<evidence type="ECO:0000313" key="1">
    <source>
        <dbReference type="EMBL" id="EHC93321.1"/>
    </source>
</evidence>
<feature type="non-terminal residue" evidence="1">
    <location>
        <position position="36"/>
    </location>
</feature>
<comment type="caution">
    <text evidence="1">The sequence shown here is derived from an EMBL/GenBank/DDBJ whole genome shotgun (WGS) entry which is preliminary data.</text>
</comment>
<dbReference type="Proteomes" id="UP000003915">
    <property type="component" value="Unassembled WGS sequence"/>
</dbReference>